<dbReference type="CDD" id="cd06261">
    <property type="entry name" value="TM_PBP2"/>
    <property type="match status" value="1"/>
</dbReference>
<evidence type="ECO:0000256" key="7">
    <source>
        <dbReference type="RuleBase" id="RU363032"/>
    </source>
</evidence>
<keyword evidence="10" id="KW-1185">Reference proteome</keyword>
<dbReference type="PANTHER" id="PTHR43163">
    <property type="entry name" value="DIPEPTIDE TRANSPORT SYSTEM PERMEASE PROTEIN DPPB-RELATED"/>
    <property type="match status" value="1"/>
</dbReference>
<keyword evidence="4 7" id="KW-0812">Transmembrane</keyword>
<dbReference type="PROSITE" id="PS50928">
    <property type="entry name" value="ABC_TM1"/>
    <property type="match status" value="1"/>
</dbReference>
<evidence type="ECO:0000259" key="8">
    <source>
        <dbReference type="PROSITE" id="PS50928"/>
    </source>
</evidence>
<feature type="transmembrane region" description="Helical" evidence="7">
    <location>
        <begin position="292"/>
        <end position="317"/>
    </location>
</feature>
<dbReference type="GO" id="GO:0005886">
    <property type="term" value="C:plasma membrane"/>
    <property type="evidence" value="ECO:0007669"/>
    <property type="project" value="UniProtKB-SubCell"/>
</dbReference>
<organism evidence="9 10">
    <name type="scientific">Hoeflea phototrophica (strain DSM 17068 / NCIMB 14078 / DFL-43)</name>
    <dbReference type="NCBI Taxonomy" id="411684"/>
    <lineage>
        <taxon>Bacteria</taxon>
        <taxon>Pseudomonadati</taxon>
        <taxon>Pseudomonadota</taxon>
        <taxon>Alphaproteobacteria</taxon>
        <taxon>Hyphomicrobiales</taxon>
        <taxon>Rhizobiaceae</taxon>
        <taxon>Hoeflea</taxon>
    </lineage>
</organism>
<dbReference type="STRING" id="411684.HPDFL43_10851"/>
<dbReference type="eggNOG" id="COG0601">
    <property type="taxonomic scope" value="Bacteria"/>
</dbReference>
<comment type="similarity">
    <text evidence="7">Belongs to the binding-protein-dependent transport system permease family.</text>
</comment>
<evidence type="ECO:0000256" key="5">
    <source>
        <dbReference type="ARBA" id="ARBA00022989"/>
    </source>
</evidence>
<dbReference type="EMBL" id="ABIA03000003">
    <property type="protein sequence ID" value="EDQ31883.2"/>
    <property type="molecule type" value="Genomic_DNA"/>
</dbReference>
<dbReference type="PANTHER" id="PTHR43163:SF3">
    <property type="entry name" value="PEPTIDE ABC TRANSPORTER PERMEASE PROTEIN"/>
    <property type="match status" value="1"/>
</dbReference>
<feature type="transmembrane region" description="Helical" evidence="7">
    <location>
        <begin position="146"/>
        <end position="169"/>
    </location>
</feature>
<dbReference type="Pfam" id="PF00528">
    <property type="entry name" value="BPD_transp_1"/>
    <property type="match status" value="1"/>
</dbReference>
<dbReference type="Gene3D" id="1.10.3720.10">
    <property type="entry name" value="MetI-like"/>
    <property type="match status" value="1"/>
</dbReference>
<comment type="subcellular location">
    <subcellularLocation>
        <location evidence="1 7">Cell membrane</location>
        <topology evidence="1 7">Multi-pass membrane protein</topology>
    </subcellularLocation>
</comment>
<feature type="transmembrane region" description="Helical" evidence="7">
    <location>
        <begin position="110"/>
        <end position="134"/>
    </location>
</feature>
<dbReference type="OrthoDB" id="9805855at2"/>
<evidence type="ECO:0000256" key="1">
    <source>
        <dbReference type="ARBA" id="ARBA00004651"/>
    </source>
</evidence>
<evidence type="ECO:0000256" key="3">
    <source>
        <dbReference type="ARBA" id="ARBA00022475"/>
    </source>
</evidence>
<evidence type="ECO:0000256" key="2">
    <source>
        <dbReference type="ARBA" id="ARBA00022448"/>
    </source>
</evidence>
<feature type="domain" description="ABC transmembrane type-1" evidence="8">
    <location>
        <begin position="106"/>
        <end position="311"/>
    </location>
</feature>
<dbReference type="SUPFAM" id="SSF161098">
    <property type="entry name" value="MetI-like"/>
    <property type="match status" value="1"/>
</dbReference>
<gene>
    <name evidence="9" type="ORF">HPDFL43_10851</name>
</gene>
<reference evidence="9 10" key="2">
    <citation type="submission" date="2012-06" db="EMBL/GenBank/DDBJ databases">
        <authorList>
            <person name="Fiebig A."/>
        </authorList>
    </citation>
    <scope>NUCLEOTIDE SEQUENCE [LARGE SCALE GENOMIC DNA]</scope>
    <source>
        <strain evidence="9 10">DFL-43</strain>
    </source>
</reference>
<evidence type="ECO:0000256" key="6">
    <source>
        <dbReference type="ARBA" id="ARBA00023136"/>
    </source>
</evidence>
<keyword evidence="5 7" id="KW-1133">Transmembrane helix</keyword>
<name>A9DF30_HOEPD</name>
<dbReference type="AlphaFoldDB" id="A9DF30"/>
<feature type="transmembrane region" description="Helical" evidence="7">
    <location>
        <begin position="246"/>
        <end position="272"/>
    </location>
</feature>
<dbReference type="RefSeq" id="WP_040449237.1">
    <property type="nucleotide sequence ID" value="NZ_CM002917.1"/>
</dbReference>
<dbReference type="HOGENOM" id="CLU_036879_0_1_5"/>
<keyword evidence="3" id="KW-1003">Cell membrane</keyword>
<protein>
    <submittedName>
        <fullName evidence="9">ABC-type dipeptide/oligopeptide/nickel transport system, permease component</fullName>
    </submittedName>
</protein>
<reference evidence="9 10" key="1">
    <citation type="submission" date="2007-10" db="EMBL/GenBank/DDBJ databases">
        <authorList>
            <person name="Wagner-Dobler I."/>
            <person name="Ferriera S."/>
            <person name="Johnson J."/>
            <person name="Kravitz S."/>
            <person name="Beeson K."/>
            <person name="Sutton G."/>
            <person name="Rogers Y.-H."/>
            <person name="Friedman R."/>
            <person name="Frazier M."/>
            <person name="Venter J.C."/>
        </authorList>
    </citation>
    <scope>NUCLEOTIDE SEQUENCE [LARGE SCALE GENOMIC DNA]</scope>
    <source>
        <strain evidence="9 10">DFL-43</strain>
    </source>
</reference>
<evidence type="ECO:0000256" key="4">
    <source>
        <dbReference type="ARBA" id="ARBA00022692"/>
    </source>
</evidence>
<dbReference type="InterPro" id="IPR045621">
    <property type="entry name" value="BPD_transp_1_N"/>
</dbReference>
<feature type="transmembrane region" description="Helical" evidence="7">
    <location>
        <begin position="189"/>
        <end position="208"/>
    </location>
</feature>
<feature type="transmembrane region" description="Helical" evidence="7">
    <location>
        <begin position="12"/>
        <end position="33"/>
    </location>
</feature>
<evidence type="ECO:0000313" key="10">
    <source>
        <dbReference type="Proteomes" id="UP000004291"/>
    </source>
</evidence>
<keyword evidence="6 7" id="KW-0472">Membrane</keyword>
<sequence>MNAVLATILKRLGLGIATLFVVSAIIFSSISMLPGDFGEAVLGQSATEETVAAFRKELGLDKPAPVRYFEWVGSVLTGDLGTSFSGRNASGQDRSRAVIDLVAPRLWNTLFLAGVTALIAVPLALFLGLTAALYRNSVYDRTVNAATLTTISTPEFFVAYILILFFASLWPVFPSLANVDASTELGERLYRIALPALTLTLVIVAHMMRMTRAAIINLLASPYIEMARLKGASQSEIILKHALPNAWAPIATVIAFNLAYLVVGVVVVEVVFVYPGIGQLMVDAVTSRDIPVVQACALIFAATYIILNLTADVIGIITNPRLLHPR</sequence>
<evidence type="ECO:0000313" key="9">
    <source>
        <dbReference type="EMBL" id="EDQ31883.2"/>
    </source>
</evidence>
<dbReference type="Proteomes" id="UP000004291">
    <property type="component" value="Chromosome"/>
</dbReference>
<dbReference type="InterPro" id="IPR000515">
    <property type="entry name" value="MetI-like"/>
</dbReference>
<dbReference type="InterPro" id="IPR035906">
    <property type="entry name" value="MetI-like_sf"/>
</dbReference>
<dbReference type="GO" id="GO:0055085">
    <property type="term" value="P:transmembrane transport"/>
    <property type="evidence" value="ECO:0007669"/>
    <property type="project" value="InterPro"/>
</dbReference>
<accession>A9DF30</accession>
<proteinExistence type="inferred from homology"/>
<comment type="caution">
    <text evidence="9">The sequence shown here is derived from an EMBL/GenBank/DDBJ whole genome shotgun (WGS) entry which is preliminary data.</text>
</comment>
<keyword evidence="2 7" id="KW-0813">Transport</keyword>
<dbReference type="Pfam" id="PF19300">
    <property type="entry name" value="BPD_transp_1_N"/>
    <property type="match status" value="1"/>
</dbReference>